<proteinExistence type="predicted"/>
<sequence>MARVDKKKKLRPSVLDRLFDDDPYNQSERDPGHHQLLKQLRSSIRRDLEHLLNSRFYLSDPPDDYPEIDRSLFNYGLPDLATVNIVDLDKRNEFARKLEQTLKIFEPRFKSVKVFFLDNSDSIDRTLRFRIDATIYADPLPEVVIYDSILESATSSVSVKEISHGR</sequence>
<dbReference type="InterPro" id="IPR053176">
    <property type="entry name" value="T6SS_TssE1-like"/>
</dbReference>
<dbReference type="Proteomes" id="UP000315439">
    <property type="component" value="Unassembled WGS sequence"/>
</dbReference>
<gene>
    <name evidence="2" type="primary">tssE</name>
    <name evidence="2" type="ORF">FLL46_18240</name>
</gene>
<dbReference type="PANTHER" id="PTHR38595:SF1">
    <property type="entry name" value="TYPE VI SECRETION SYSTEM COMPONENT TSSE1"/>
    <property type="match status" value="1"/>
</dbReference>
<dbReference type="SUPFAM" id="SSF160719">
    <property type="entry name" value="gpW/gp25-like"/>
    <property type="match status" value="1"/>
</dbReference>
<feature type="domain" description="IraD/Gp25-like" evidence="1">
    <location>
        <begin position="39"/>
        <end position="139"/>
    </location>
</feature>
<protein>
    <submittedName>
        <fullName evidence="2">Type VI secretion system baseplate subunit TssE</fullName>
    </submittedName>
</protein>
<dbReference type="InterPro" id="IPR007048">
    <property type="entry name" value="IraD/Gp25-like"/>
</dbReference>
<keyword evidence="3" id="KW-1185">Reference proteome</keyword>
<accession>A0A545U8S6</accession>
<evidence type="ECO:0000313" key="3">
    <source>
        <dbReference type="Proteomes" id="UP000315439"/>
    </source>
</evidence>
<reference evidence="2 3" key="1">
    <citation type="submission" date="2019-07" db="EMBL/GenBank/DDBJ databases">
        <title>Draft genome for Aliikangiella sp. M105.</title>
        <authorList>
            <person name="Wang G."/>
        </authorList>
    </citation>
    <scope>NUCLEOTIDE SEQUENCE [LARGE SCALE GENOMIC DNA]</scope>
    <source>
        <strain evidence="2 3">M105</strain>
    </source>
</reference>
<dbReference type="RefSeq" id="WP_142932784.1">
    <property type="nucleotide sequence ID" value="NZ_ML660167.1"/>
</dbReference>
<organism evidence="2 3">
    <name type="scientific">Aliikangiella coralliicola</name>
    <dbReference type="NCBI Taxonomy" id="2592383"/>
    <lineage>
        <taxon>Bacteria</taxon>
        <taxon>Pseudomonadati</taxon>
        <taxon>Pseudomonadota</taxon>
        <taxon>Gammaproteobacteria</taxon>
        <taxon>Oceanospirillales</taxon>
        <taxon>Pleioneaceae</taxon>
        <taxon>Aliikangiella</taxon>
    </lineage>
</organism>
<dbReference type="AlphaFoldDB" id="A0A545U8S6"/>
<dbReference type="EMBL" id="VIKS01000011">
    <property type="protein sequence ID" value="TQV85865.1"/>
    <property type="molecule type" value="Genomic_DNA"/>
</dbReference>
<dbReference type="PANTHER" id="PTHR38595">
    <property type="entry name" value="CYTOPLASMIC PROTEIN-RELATED"/>
    <property type="match status" value="1"/>
</dbReference>
<dbReference type="Pfam" id="PF04965">
    <property type="entry name" value="GPW_gp25"/>
    <property type="match status" value="1"/>
</dbReference>
<evidence type="ECO:0000259" key="1">
    <source>
        <dbReference type="Pfam" id="PF04965"/>
    </source>
</evidence>
<comment type="caution">
    <text evidence="2">The sequence shown here is derived from an EMBL/GenBank/DDBJ whole genome shotgun (WGS) entry which is preliminary data.</text>
</comment>
<dbReference type="NCBIfam" id="TIGR03357">
    <property type="entry name" value="VI_zyme"/>
    <property type="match status" value="1"/>
</dbReference>
<name>A0A545U8S6_9GAMM</name>
<dbReference type="OrthoDB" id="119583at2"/>
<dbReference type="InterPro" id="IPR017737">
    <property type="entry name" value="TssE1-like"/>
</dbReference>
<evidence type="ECO:0000313" key="2">
    <source>
        <dbReference type="EMBL" id="TQV85865.1"/>
    </source>
</evidence>